<feature type="transmembrane region" description="Helical" evidence="7">
    <location>
        <begin position="34"/>
        <end position="53"/>
    </location>
</feature>
<dbReference type="Pfam" id="PF00528">
    <property type="entry name" value="BPD_transp_1"/>
    <property type="match status" value="1"/>
</dbReference>
<keyword evidence="14" id="KW-1185">Reference proteome</keyword>
<dbReference type="RefSeq" id="WP_063239417.1">
    <property type="nucleotide sequence ID" value="NZ_CP069809.1"/>
</dbReference>
<keyword evidence="4 7" id="KW-0812">Transmembrane</keyword>
<dbReference type="InterPro" id="IPR025966">
    <property type="entry name" value="OppC_N"/>
</dbReference>
<feature type="compositionally biased region" description="Polar residues" evidence="8">
    <location>
        <begin position="1"/>
        <end position="11"/>
    </location>
</feature>
<evidence type="ECO:0000256" key="5">
    <source>
        <dbReference type="ARBA" id="ARBA00022989"/>
    </source>
</evidence>
<dbReference type="OrthoDB" id="9783218at2"/>
<dbReference type="PANTHER" id="PTHR43386:SF25">
    <property type="entry name" value="PEPTIDE ABC TRANSPORTER PERMEASE PROTEIN"/>
    <property type="match status" value="1"/>
</dbReference>
<evidence type="ECO:0000256" key="4">
    <source>
        <dbReference type="ARBA" id="ARBA00022692"/>
    </source>
</evidence>
<dbReference type="InterPro" id="IPR050366">
    <property type="entry name" value="BP-dependent_transpt_permease"/>
</dbReference>
<dbReference type="Gene3D" id="1.10.3720.10">
    <property type="entry name" value="MetI-like"/>
    <property type="match status" value="1"/>
</dbReference>
<dbReference type="EMBL" id="CP069811">
    <property type="protein sequence ID" value="QRQ91635.1"/>
    <property type="molecule type" value="Genomic_DNA"/>
</dbReference>
<organism evidence="12">
    <name type="scientific">Cupriavidus oxalaticus</name>
    <dbReference type="NCBI Taxonomy" id="96344"/>
    <lineage>
        <taxon>Bacteria</taxon>
        <taxon>Pseudomonadati</taxon>
        <taxon>Pseudomonadota</taxon>
        <taxon>Betaproteobacteria</taxon>
        <taxon>Burkholderiales</taxon>
        <taxon>Burkholderiaceae</taxon>
        <taxon>Cupriavidus</taxon>
    </lineage>
</organism>
<evidence type="ECO:0000256" key="1">
    <source>
        <dbReference type="ARBA" id="ARBA00004651"/>
    </source>
</evidence>
<proteinExistence type="inferred from homology"/>
<dbReference type="InterPro" id="IPR035906">
    <property type="entry name" value="MetI-like_sf"/>
</dbReference>
<reference evidence="13" key="2">
    <citation type="submission" date="2018-01" db="EMBL/GenBank/DDBJ databases">
        <authorList>
            <person name="Gaut B.S."/>
            <person name="Morton B.R."/>
            <person name="Clegg M.T."/>
            <person name="Duvall M.R."/>
        </authorList>
    </citation>
    <scope>NUCLEOTIDE SEQUENCE [LARGE SCALE GENOMIC DNA]</scope>
</reference>
<feature type="transmembrane region" description="Helical" evidence="7">
    <location>
        <begin position="219"/>
        <end position="244"/>
    </location>
</feature>
<reference evidence="12" key="1">
    <citation type="submission" date="2018-01" db="EMBL/GenBank/DDBJ databases">
        <authorList>
            <person name="Clerissi C."/>
        </authorList>
    </citation>
    <scope>NUCLEOTIDE SEQUENCE</scope>
    <source>
        <strain evidence="12">Cupriavidus oxalaticus LMG 2235</strain>
    </source>
</reference>
<feature type="domain" description="ABC transmembrane type-1" evidence="9">
    <location>
        <begin position="98"/>
        <end position="287"/>
    </location>
</feature>
<dbReference type="GO" id="GO:0055085">
    <property type="term" value="P:transmembrane transport"/>
    <property type="evidence" value="ECO:0007669"/>
    <property type="project" value="InterPro"/>
</dbReference>
<evidence type="ECO:0000313" key="11">
    <source>
        <dbReference type="EMBL" id="SPC05128.1"/>
    </source>
</evidence>
<evidence type="ECO:0000256" key="7">
    <source>
        <dbReference type="RuleBase" id="RU363032"/>
    </source>
</evidence>
<comment type="subcellular location">
    <subcellularLocation>
        <location evidence="1 7">Cell membrane</location>
        <topology evidence="1 7">Multi-pass membrane protein</topology>
    </subcellularLocation>
</comment>
<dbReference type="EMBL" id="OGUS01000132">
    <property type="protein sequence ID" value="SPC18136.1"/>
    <property type="molecule type" value="Genomic_DNA"/>
</dbReference>
<gene>
    <name evidence="12" type="ORF">CO2235_MP10351</name>
    <name evidence="11" type="ORF">CO2235_U1010082</name>
    <name evidence="10" type="ORF">JTE92_01440</name>
</gene>
<evidence type="ECO:0000256" key="6">
    <source>
        <dbReference type="ARBA" id="ARBA00023136"/>
    </source>
</evidence>
<evidence type="ECO:0000259" key="9">
    <source>
        <dbReference type="PROSITE" id="PS50928"/>
    </source>
</evidence>
<dbReference type="SUPFAM" id="SSF161098">
    <property type="entry name" value="MetI-like"/>
    <property type="match status" value="1"/>
</dbReference>
<keyword evidence="5 7" id="KW-1133">Transmembrane helix</keyword>
<protein>
    <submittedName>
        <fullName evidence="10">ABC transporter permease</fullName>
    </submittedName>
    <submittedName>
        <fullName evidence="12">ABC-type transporter, permease component: PepT family</fullName>
    </submittedName>
</protein>
<dbReference type="Proteomes" id="UP000256862">
    <property type="component" value="Plasmid CO2235_mp"/>
</dbReference>
<name>A0A375GH79_9BURK</name>
<dbReference type="GeneID" id="303488156"/>
<evidence type="ECO:0000313" key="10">
    <source>
        <dbReference type="EMBL" id="QRQ91635.1"/>
    </source>
</evidence>
<evidence type="ECO:0000256" key="8">
    <source>
        <dbReference type="SAM" id="MobiDB-lite"/>
    </source>
</evidence>
<sequence>MTEIALTTTANAPADPENRESLPTRIFRNRSVRIGGGVVLAYIMVALFGPLIWTTDPYAQDLMMRLRPPAWDARGTLQHPLGTDQLGRDVLARLLEGARVSLTIGFCAASIGAVIGITLGSIAGYFGRLVDHAVMFGLTCKLALPSLLLAMTLIYFIQPSLTTVVCVIGLMHWTLYLVVTRSATQRIRELDYVKASKLAGASARQIIVWDILPNLAGSLLVVFTAEVAVSILAEASLSFLGVGVPSPIPSWGLMISEGKAVMFLNPWIVLLPGVSLFLLVIGVNLLGDGLRDVIQPQTRD</sequence>
<dbReference type="AlphaFoldDB" id="A0A375GH79"/>
<evidence type="ECO:0000313" key="13">
    <source>
        <dbReference type="Proteomes" id="UP000256862"/>
    </source>
</evidence>
<feature type="transmembrane region" description="Helical" evidence="7">
    <location>
        <begin position="102"/>
        <end position="126"/>
    </location>
</feature>
<dbReference type="Proteomes" id="UP000623307">
    <property type="component" value="Chromosome 1"/>
</dbReference>
<keyword evidence="3" id="KW-1003">Cell membrane</keyword>
<evidence type="ECO:0000313" key="12">
    <source>
        <dbReference type="EMBL" id="SPC18136.1"/>
    </source>
</evidence>
<feature type="transmembrane region" description="Helical" evidence="7">
    <location>
        <begin position="133"/>
        <end position="155"/>
    </location>
</feature>
<dbReference type="PROSITE" id="PS50928">
    <property type="entry name" value="ABC_TM1"/>
    <property type="match status" value="1"/>
</dbReference>
<keyword evidence="6 7" id="KW-0472">Membrane</keyword>
<evidence type="ECO:0000256" key="3">
    <source>
        <dbReference type="ARBA" id="ARBA00022475"/>
    </source>
</evidence>
<dbReference type="PANTHER" id="PTHR43386">
    <property type="entry name" value="OLIGOPEPTIDE TRANSPORT SYSTEM PERMEASE PROTEIN APPC"/>
    <property type="match status" value="1"/>
</dbReference>
<keyword evidence="2 7" id="KW-0813">Transport</keyword>
<dbReference type="InterPro" id="IPR000515">
    <property type="entry name" value="MetI-like"/>
</dbReference>
<dbReference type="EMBL" id="OGUS01000004">
    <property type="protein sequence ID" value="SPC05128.1"/>
    <property type="molecule type" value="Genomic_DNA"/>
</dbReference>
<feature type="transmembrane region" description="Helical" evidence="7">
    <location>
        <begin position="264"/>
        <end position="286"/>
    </location>
</feature>
<feature type="transmembrane region" description="Helical" evidence="7">
    <location>
        <begin position="161"/>
        <end position="179"/>
    </location>
</feature>
<dbReference type="CDD" id="cd06261">
    <property type="entry name" value="TM_PBP2"/>
    <property type="match status" value="1"/>
</dbReference>
<evidence type="ECO:0000313" key="14">
    <source>
        <dbReference type="Proteomes" id="UP000623307"/>
    </source>
</evidence>
<reference evidence="10 14" key="3">
    <citation type="submission" date="2021-02" db="EMBL/GenBank/DDBJ databases">
        <title>Complete Genome Sequence of Cupriavidus oxalaticus Strain Ox1, a Soil Oxalate-Degrading Species.</title>
        <authorList>
            <person name="Palmieri F."/>
            <person name="Udriet P."/>
            <person name="Deuasquier M."/>
            <person name="Beaudoing E."/>
            <person name="Johnson S.L."/>
            <person name="Davenport K.W."/>
            <person name="Chain P.S."/>
            <person name="Bindschedler S."/>
            <person name="Junier P."/>
        </authorList>
    </citation>
    <scope>NUCLEOTIDE SEQUENCE [LARGE SCALE GENOMIC DNA]</scope>
    <source>
        <strain evidence="10 14">Ox1</strain>
    </source>
</reference>
<dbReference type="GO" id="GO:0005886">
    <property type="term" value="C:plasma membrane"/>
    <property type="evidence" value="ECO:0007669"/>
    <property type="project" value="UniProtKB-SubCell"/>
</dbReference>
<dbReference type="Pfam" id="PF12911">
    <property type="entry name" value="OppC_N"/>
    <property type="match status" value="1"/>
</dbReference>
<feature type="region of interest" description="Disordered" evidence="8">
    <location>
        <begin position="1"/>
        <end position="20"/>
    </location>
</feature>
<comment type="similarity">
    <text evidence="7">Belongs to the binding-protein-dependent transport system permease family.</text>
</comment>
<evidence type="ECO:0000256" key="2">
    <source>
        <dbReference type="ARBA" id="ARBA00022448"/>
    </source>
</evidence>
<accession>A0A375GH79</accession>